<evidence type="ECO:0000313" key="3">
    <source>
        <dbReference type="Proteomes" id="UP000028926"/>
    </source>
</evidence>
<dbReference type="InterPro" id="IPR011050">
    <property type="entry name" value="Pectin_lyase_fold/virulence"/>
</dbReference>
<dbReference type="HOGENOM" id="CLU_1583513_0_0_5"/>
<organism evidence="2 3">
    <name type="scientific">Candidatus Odyssella acanthamoebae</name>
    <dbReference type="NCBI Taxonomy" id="91604"/>
    <lineage>
        <taxon>Bacteria</taxon>
        <taxon>Pseudomonadati</taxon>
        <taxon>Pseudomonadota</taxon>
        <taxon>Alphaproteobacteria</taxon>
        <taxon>Holosporales</taxon>
        <taxon>Candidatus Paracaedibacteraceae</taxon>
        <taxon>Candidatus Odyssella</taxon>
    </lineage>
</organism>
<evidence type="ECO:0008006" key="4">
    <source>
        <dbReference type="Google" id="ProtNLM"/>
    </source>
</evidence>
<keyword evidence="1" id="KW-0812">Transmembrane</keyword>
<dbReference type="OrthoDB" id="9804931at2"/>
<dbReference type="RefSeq" id="WP_038464897.1">
    <property type="nucleotide sequence ID" value="NZ_CP008941.1"/>
</dbReference>
<dbReference type="KEGG" id="paca:ID47_06470"/>
<name>A0A077AWV6_9PROT</name>
<feature type="transmembrane region" description="Helical" evidence="1">
    <location>
        <begin position="138"/>
        <end position="167"/>
    </location>
</feature>
<reference evidence="2 3" key="1">
    <citation type="submission" date="2014-07" db="EMBL/GenBank/DDBJ databases">
        <title>Comparative genomic insights into amoeba endosymbionts belonging to the families of Holosporaceae and Candidatus Midichloriaceae within Rickettsiales.</title>
        <authorList>
            <person name="Wang Z."/>
            <person name="Wu M."/>
        </authorList>
    </citation>
    <scope>NUCLEOTIDE SEQUENCE [LARGE SCALE GENOMIC DNA]</scope>
    <source>
        <strain evidence="2">PRA3</strain>
    </source>
</reference>
<dbReference type="AlphaFoldDB" id="A0A077AWV6"/>
<dbReference type="EMBL" id="CP008941">
    <property type="protein sequence ID" value="AIK96464.1"/>
    <property type="molecule type" value="Genomic_DNA"/>
</dbReference>
<evidence type="ECO:0000256" key="1">
    <source>
        <dbReference type="SAM" id="Phobius"/>
    </source>
</evidence>
<keyword evidence="1" id="KW-0472">Membrane</keyword>
<sequence>MKIGNNLAGSIDNSILFSMDGIIDTNGYNAVLNGDLSGSGKLIKNGTGILELTRASSPSFAGAIINAGELKVNGVFSNSAVTVNNGAKLTGNGMVGSLTNLGTVKPGTSLGVIQVATDFDNTNGTYVCEINRAGGSDLIAVGGTAMLGGLCMLYLEPVIIVVGLLILF</sequence>
<accession>A0A077AWV6</accession>
<protein>
    <recommendedName>
        <fullName evidence="4">Autotransporter domain-containing protein</fullName>
    </recommendedName>
</protein>
<dbReference type="SUPFAM" id="SSF51126">
    <property type="entry name" value="Pectin lyase-like"/>
    <property type="match status" value="1"/>
</dbReference>
<keyword evidence="1" id="KW-1133">Transmembrane helix</keyword>
<proteinExistence type="predicted"/>
<evidence type="ECO:0000313" key="2">
    <source>
        <dbReference type="EMBL" id="AIK96464.1"/>
    </source>
</evidence>
<dbReference type="STRING" id="91604.ID47_06470"/>
<gene>
    <name evidence="2" type="ORF">ID47_06470</name>
</gene>
<dbReference type="Proteomes" id="UP000028926">
    <property type="component" value="Chromosome"/>
</dbReference>
<keyword evidence="3" id="KW-1185">Reference proteome</keyword>
<dbReference type="eggNOG" id="COG4625">
    <property type="taxonomic scope" value="Bacteria"/>
</dbReference>